<dbReference type="InterPro" id="IPR050346">
    <property type="entry name" value="FMO-like"/>
</dbReference>
<keyword evidence="5" id="KW-0560">Oxidoreductase</keyword>
<accession>A0A1I7ERN2</accession>
<name>A0A1I7ERN2_9BURK</name>
<keyword evidence="4" id="KW-0521">NADP</keyword>
<dbReference type="GO" id="GO:0004499">
    <property type="term" value="F:N,N-dimethylaniline monooxygenase activity"/>
    <property type="evidence" value="ECO:0007669"/>
    <property type="project" value="InterPro"/>
</dbReference>
<dbReference type="InterPro" id="IPR036188">
    <property type="entry name" value="FAD/NAD-bd_sf"/>
</dbReference>
<evidence type="ECO:0000313" key="7">
    <source>
        <dbReference type="Proteomes" id="UP000198844"/>
    </source>
</evidence>
<dbReference type="Gene3D" id="3.50.50.60">
    <property type="entry name" value="FAD/NAD(P)-binding domain"/>
    <property type="match status" value="1"/>
</dbReference>
<dbReference type="EMBL" id="FPBH01000059">
    <property type="protein sequence ID" value="SFU26566.1"/>
    <property type="molecule type" value="Genomic_DNA"/>
</dbReference>
<dbReference type="Proteomes" id="UP000198844">
    <property type="component" value="Unassembled WGS sequence"/>
</dbReference>
<dbReference type="GO" id="GO:0050660">
    <property type="term" value="F:flavin adenine dinucleotide binding"/>
    <property type="evidence" value="ECO:0007669"/>
    <property type="project" value="InterPro"/>
</dbReference>
<evidence type="ECO:0000256" key="4">
    <source>
        <dbReference type="ARBA" id="ARBA00022857"/>
    </source>
</evidence>
<dbReference type="AlphaFoldDB" id="A0A1I7ERN2"/>
<dbReference type="PANTHER" id="PTHR23023">
    <property type="entry name" value="DIMETHYLANILINE MONOOXYGENASE"/>
    <property type="match status" value="1"/>
</dbReference>
<gene>
    <name evidence="6" type="ORF">SAMN05192563_105911</name>
</gene>
<evidence type="ECO:0000313" key="6">
    <source>
        <dbReference type="EMBL" id="SFU26566.1"/>
    </source>
</evidence>
<dbReference type="RefSeq" id="WP_167378552.1">
    <property type="nucleotide sequence ID" value="NZ_FPBH01000059.1"/>
</dbReference>
<protein>
    <submittedName>
        <fullName evidence="6">Predicted flavoprotein CzcO associated with the cation diffusion facilitator CzcD</fullName>
    </submittedName>
</protein>
<keyword evidence="3" id="KW-0274">FAD</keyword>
<comment type="similarity">
    <text evidence="1">Belongs to the FMO family.</text>
</comment>
<evidence type="ECO:0000256" key="5">
    <source>
        <dbReference type="ARBA" id="ARBA00023002"/>
    </source>
</evidence>
<evidence type="ECO:0000256" key="3">
    <source>
        <dbReference type="ARBA" id="ARBA00022827"/>
    </source>
</evidence>
<sequence>MEYQQRTRVSALAPDSKTRRFAVIGAGAAGLCCAKNLIQAGFEDVTIFEIGSQIGGVWCYRNDNERSSAYRTLHINSAKNLTNFSDFPFREDVQMFPDHRDMHKYLVDYAAHFDLTRRIRFNTTIVDVRPAGCYRAEAPLWEVETEHGEITTFDRVMVASGHLSLPMHVNEFREKFSGTYIHSHYYREPEPFVGQRICVVGVGNSACDIASDVCVNSQRTVMVARSGVMIVPKLIFGRPFTDFTIKLERKWVPNWLRSRITSTLVRLFHGRMTDLGFKALAQRAHTTSSAVLVQHIVYDRINVKQGIERIEGNRIHFVDGSNDEFDVLIAATGYQIELPFISESIVPIKDNAVDLYQRIVPPGWDGLYFIGMLNTTTSLPNAFEHQMRWILPFELGQATLPTVNEMHAAIEAKKDFIKRYYKASLRHTIEEPHLIYFRELRKSLKEAKHRARRAPQHPVRGAAGALLREDALSGNRISNSQHP</sequence>
<dbReference type="PIRSF" id="PIRSF000332">
    <property type="entry name" value="FMO"/>
    <property type="match status" value="1"/>
</dbReference>
<dbReference type="GO" id="GO:0050661">
    <property type="term" value="F:NADP binding"/>
    <property type="evidence" value="ECO:0007669"/>
    <property type="project" value="InterPro"/>
</dbReference>
<reference evidence="6 7" key="1">
    <citation type="submission" date="2016-10" db="EMBL/GenBank/DDBJ databases">
        <authorList>
            <person name="de Groot N.N."/>
        </authorList>
    </citation>
    <scope>NUCLEOTIDE SEQUENCE [LARGE SCALE GENOMIC DNA]</scope>
    <source>
        <strain evidence="6 7">LMG 27731</strain>
    </source>
</reference>
<dbReference type="SUPFAM" id="SSF51905">
    <property type="entry name" value="FAD/NAD(P)-binding domain"/>
    <property type="match status" value="2"/>
</dbReference>
<proteinExistence type="inferred from homology"/>
<dbReference type="PRINTS" id="PR00370">
    <property type="entry name" value="FMOXYGENASE"/>
</dbReference>
<organism evidence="6 7">
    <name type="scientific">Paraburkholderia aspalathi</name>
    <dbReference type="NCBI Taxonomy" id="1324617"/>
    <lineage>
        <taxon>Bacteria</taxon>
        <taxon>Pseudomonadati</taxon>
        <taxon>Pseudomonadota</taxon>
        <taxon>Betaproteobacteria</taxon>
        <taxon>Burkholderiales</taxon>
        <taxon>Burkholderiaceae</taxon>
        <taxon>Paraburkholderia</taxon>
    </lineage>
</organism>
<dbReference type="InterPro" id="IPR020946">
    <property type="entry name" value="Flavin_mOase-like"/>
</dbReference>
<dbReference type="Pfam" id="PF00743">
    <property type="entry name" value="FMO-like"/>
    <property type="match status" value="1"/>
</dbReference>
<dbReference type="InterPro" id="IPR000960">
    <property type="entry name" value="Flavin_mOase"/>
</dbReference>
<keyword evidence="2" id="KW-0285">Flavoprotein</keyword>
<evidence type="ECO:0000256" key="2">
    <source>
        <dbReference type="ARBA" id="ARBA00022630"/>
    </source>
</evidence>
<evidence type="ECO:0000256" key="1">
    <source>
        <dbReference type="ARBA" id="ARBA00009183"/>
    </source>
</evidence>